<dbReference type="Gene3D" id="3.40.50.620">
    <property type="entry name" value="HUPs"/>
    <property type="match status" value="1"/>
</dbReference>
<evidence type="ECO:0000256" key="10">
    <source>
        <dbReference type="RuleBase" id="RU363038"/>
    </source>
</evidence>
<dbReference type="InterPro" id="IPR014729">
    <property type="entry name" value="Rossmann-like_a/b/a_fold"/>
</dbReference>
<evidence type="ECO:0000256" key="9">
    <source>
        <dbReference type="ARBA" id="ARBA00049339"/>
    </source>
</evidence>
<comment type="similarity">
    <text evidence="1 10">Belongs to the class-I aminoacyl-tRNA synthetase family.</text>
</comment>
<dbReference type="FunFam" id="3.40.50.620:FF:000058">
    <property type="entry name" value="Mitochondrial arginyl-tRNA synthetase"/>
    <property type="match status" value="1"/>
</dbReference>
<evidence type="ECO:0000256" key="7">
    <source>
        <dbReference type="ARBA" id="ARBA00023146"/>
    </source>
</evidence>
<evidence type="ECO:0000256" key="5">
    <source>
        <dbReference type="ARBA" id="ARBA00022840"/>
    </source>
</evidence>
<reference evidence="12 13" key="1">
    <citation type="journal article" date="2019" name="Nat. Ecol. Evol.">
        <title>Megaphylogeny resolves global patterns of mushroom evolution.</title>
        <authorList>
            <person name="Varga T."/>
            <person name="Krizsan K."/>
            <person name="Foldi C."/>
            <person name="Dima B."/>
            <person name="Sanchez-Garcia M."/>
            <person name="Sanchez-Ramirez S."/>
            <person name="Szollosi G.J."/>
            <person name="Szarkandi J.G."/>
            <person name="Papp V."/>
            <person name="Albert L."/>
            <person name="Andreopoulos W."/>
            <person name="Angelini C."/>
            <person name="Antonin V."/>
            <person name="Barry K.W."/>
            <person name="Bougher N.L."/>
            <person name="Buchanan P."/>
            <person name="Buyck B."/>
            <person name="Bense V."/>
            <person name="Catcheside P."/>
            <person name="Chovatia M."/>
            <person name="Cooper J."/>
            <person name="Damon W."/>
            <person name="Desjardin D."/>
            <person name="Finy P."/>
            <person name="Geml J."/>
            <person name="Haridas S."/>
            <person name="Hughes K."/>
            <person name="Justo A."/>
            <person name="Karasinski D."/>
            <person name="Kautmanova I."/>
            <person name="Kiss B."/>
            <person name="Kocsube S."/>
            <person name="Kotiranta H."/>
            <person name="LaButti K.M."/>
            <person name="Lechner B.E."/>
            <person name="Liimatainen K."/>
            <person name="Lipzen A."/>
            <person name="Lukacs Z."/>
            <person name="Mihaltcheva S."/>
            <person name="Morgado L.N."/>
            <person name="Niskanen T."/>
            <person name="Noordeloos M.E."/>
            <person name="Ohm R.A."/>
            <person name="Ortiz-Santana B."/>
            <person name="Ovrebo C."/>
            <person name="Racz N."/>
            <person name="Riley R."/>
            <person name="Savchenko A."/>
            <person name="Shiryaev A."/>
            <person name="Soop K."/>
            <person name="Spirin V."/>
            <person name="Szebenyi C."/>
            <person name="Tomsovsky M."/>
            <person name="Tulloss R.E."/>
            <person name="Uehling J."/>
            <person name="Grigoriev I.V."/>
            <person name="Vagvolgyi C."/>
            <person name="Papp T."/>
            <person name="Martin F.M."/>
            <person name="Miettinen O."/>
            <person name="Hibbett D.S."/>
            <person name="Nagy L.G."/>
        </authorList>
    </citation>
    <scope>NUCLEOTIDE SEQUENCE [LARGE SCALE GENOMIC DNA]</scope>
    <source>
        <strain evidence="12 13">CBS 962.96</strain>
    </source>
</reference>
<dbReference type="PANTHER" id="PTHR11956:SF11">
    <property type="entry name" value="ARGININE--TRNA LIGASE, MITOCHONDRIAL-RELATED"/>
    <property type="match status" value="1"/>
</dbReference>
<evidence type="ECO:0000259" key="11">
    <source>
        <dbReference type="SMART" id="SM00836"/>
    </source>
</evidence>
<dbReference type="Gene3D" id="3.30.1360.70">
    <property type="entry name" value="Arginyl tRNA synthetase N-terminal domain"/>
    <property type="match status" value="1"/>
</dbReference>
<evidence type="ECO:0000313" key="13">
    <source>
        <dbReference type="Proteomes" id="UP000297245"/>
    </source>
</evidence>
<keyword evidence="7 10" id="KW-0030">Aminoacyl-tRNA synthetase</keyword>
<keyword evidence="13" id="KW-1185">Reference proteome</keyword>
<dbReference type="Pfam" id="PF00750">
    <property type="entry name" value="tRNA-synt_1d"/>
    <property type="match status" value="1"/>
</dbReference>
<dbReference type="EMBL" id="ML179181">
    <property type="protein sequence ID" value="THU96227.1"/>
    <property type="molecule type" value="Genomic_DNA"/>
</dbReference>
<dbReference type="GO" id="GO:0032543">
    <property type="term" value="P:mitochondrial translation"/>
    <property type="evidence" value="ECO:0007669"/>
    <property type="project" value="TreeGrafter"/>
</dbReference>
<organism evidence="12 13">
    <name type="scientific">Dendrothele bispora (strain CBS 962.96)</name>
    <dbReference type="NCBI Taxonomy" id="1314807"/>
    <lineage>
        <taxon>Eukaryota</taxon>
        <taxon>Fungi</taxon>
        <taxon>Dikarya</taxon>
        <taxon>Basidiomycota</taxon>
        <taxon>Agaricomycotina</taxon>
        <taxon>Agaricomycetes</taxon>
        <taxon>Agaricomycetidae</taxon>
        <taxon>Agaricales</taxon>
        <taxon>Agaricales incertae sedis</taxon>
        <taxon>Dendrothele</taxon>
    </lineage>
</organism>
<evidence type="ECO:0000256" key="6">
    <source>
        <dbReference type="ARBA" id="ARBA00022917"/>
    </source>
</evidence>
<keyword evidence="5 10" id="KW-0067">ATP-binding</keyword>
<dbReference type="SUPFAM" id="SSF47323">
    <property type="entry name" value="Anticodon-binding domain of a subclass of class I aminoacyl-tRNA synthetases"/>
    <property type="match status" value="1"/>
</dbReference>
<dbReference type="InterPro" id="IPR036695">
    <property type="entry name" value="Arg-tRNA-synth_N_sf"/>
</dbReference>
<dbReference type="SUPFAM" id="SSF52374">
    <property type="entry name" value="Nucleotidylyl transferase"/>
    <property type="match status" value="1"/>
</dbReference>
<dbReference type="GO" id="GO:0006420">
    <property type="term" value="P:arginyl-tRNA aminoacylation"/>
    <property type="evidence" value="ECO:0007669"/>
    <property type="project" value="InterPro"/>
</dbReference>
<keyword evidence="3 10" id="KW-0436">Ligase</keyword>
<dbReference type="InterPro" id="IPR009080">
    <property type="entry name" value="tRNAsynth_Ia_anticodon-bd"/>
</dbReference>
<dbReference type="GO" id="GO:0005524">
    <property type="term" value="F:ATP binding"/>
    <property type="evidence" value="ECO:0007669"/>
    <property type="project" value="UniProtKB-KW"/>
</dbReference>
<dbReference type="PANTHER" id="PTHR11956">
    <property type="entry name" value="ARGINYL-TRNA SYNTHETASE"/>
    <property type="match status" value="1"/>
</dbReference>
<accession>A0A4S8M2A9</accession>
<name>A0A4S8M2A9_DENBC</name>
<dbReference type="GO" id="GO:0004814">
    <property type="term" value="F:arginine-tRNA ligase activity"/>
    <property type="evidence" value="ECO:0007669"/>
    <property type="project" value="UniProtKB-EC"/>
</dbReference>
<comment type="catalytic activity">
    <reaction evidence="9">
        <text>tRNA(Arg) + L-arginine + ATP = L-arginyl-tRNA(Arg) + AMP + diphosphate</text>
        <dbReference type="Rhea" id="RHEA:20301"/>
        <dbReference type="Rhea" id="RHEA-COMP:9658"/>
        <dbReference type="Rhea" id="RHEA-COMP:9673"/>
        <dbReference type="ChEBI" id="CHEBI:30616"/>
        <dbReference type="ChEBI" id="CHEBI:32682"/>
        <dbReference type="ChEBI" id="CHEBI:33019"/>
        <dbReference type="ChEBI" id="CHEBI:78442"/>
        <dbReference type="ChEBI" id="CHEBI:78513"/>
        <dbReference type="ChEBI" id="CHEBI:456215"/>
        <dbReference type="EC" id="6.1.1.19"/>
    </reaction>
</comment>
<evidence type="ECO:0000313" key="12">
    <source>
        <dbReference type="EMBL" id="THU96227.1"/>
    </source>
</evidence>
<dbReference type="Proteomes" id="UP000297245">
    <property type="component" value="Unassembled WGS sequence"/>
</dbReference>
<dbReference type="InterPro" id="IPR001278">
    <property type="entry name" value="Arg-tRNA-ligase"/>
</dbReference>
<dbReference type="NCBIfam" id="TIGR00456">
    <property type="entry name" value="argS"/>
    <property type="match status" value="1"/>
</dbReference>
<dbReference type="SMART" id="SM00836">
    <property type="entry name" value="DALR_1"/>
    <property type="match status" value="1"/>
</dbReference>
<evidence type="ECO:0000256" key="4">
    <source>
        <dbReference type="ARBA" id="ARBA00022741"/>
    </source>
</evidence>
<dbReference type="InterPro" id="IPR001412">
    <property type="entry name" value="aa-tRNA-synth_I_CS"/>
</dbReference>
<dbReference type="EC" id="6.1.1.19" evidence="2"/>
<dbReference type="Gene3D" id="1.10.730.10">
    <property type="entry name" value="Isoleucyl-tRNA Synthetase, Domain 1"/>
    <property type="match status" value="1"/>
</dbReference>
<protein>
    <recommendedName>
        <fullName evidence="2">arginine--tRNA ligase</fullName>
        <ecNumber evidence="2">6.1.1.19</ecNumber>
    </recommendedName>
    <alternativeName>
        <fullName evidence="8">Arginyl-tRNA synthetase</fullName>
    </alternativeName>
</protein>
<gene>
    <name evidence="12" type="ORF">K435DRAFT_965996</name>
</gene>
<dbReference type="CDD" id="cd07956">
    <property type="entry name" value="Anticodon_Ia_Arg"/>
    <property type="match status" value="1"/>
</dbReference>
<sequence>MASSLPKLPEVPDTDPSACILDAFRIAIAKKVSDALPELTVEQVYSGVDYGKKGVDFTVALPRFRLKEKVDVLAKKVIDQFQADDFVESITHDKAFLHFQLNTKSLVREVLTQVTSQTPLGASEAQKADKDYHGTYGTNASGKGKTCIIEYSSPNIAKDFHVGHLRSTIIGAFLANVYKACGWNVVSMNYLGDWGTQFGLISVGFERYGSQEELEKDAIKHLFEIYVKINKDAAEDPQVKVDAANFFKRMEDGDESALKNWRTWRELSVKKYEAEYDRLNVKFDAYIGESMVGKEWMDKAVERLNEMNLIDEVNGARLVNLEKWKMGKAVVRKKDGTSIYLTRDIGGAIERYEKYKFDRMIYVISSQQDLHVAQFFKVLELMEFPWAKNCMLVNYGLVQGMSTRKGTVVFLDQIIREAAQVMHEQMQKNDEKYKAVEDPEYTSLELGITGVKIQDMAAKRINNYTFNWDRMLSFEGDTGPYLQYAHVRLASIGRKNPQLLPLPAPSQIDITTLTQSPHAREIAFLLGSYPDVVKTALRTHEPSGVVTFAFRLSHAISSAWETVVVKGEEDVEKARARMWLYECAREVLAAAMRVLSLTPLERM</sequence>
<dbReference type="GO" id="GO:0005739">
    <property type="term" value="C:mitochondrion"/>
    <property type="evidence" value="ECO:0007669"/>
    <property type="project" value="TreeGrafter"/>
</dbReference>
<keyword evidence="4 10" id="KW-0547">Nucleotide-binding</keyword>
<feature type="domain" description="DALR anticodon binding" evidence="11">
    <location>
        <begin position="482"/>
        <end position="603"/>
    </location>
</feature>
<dbReference type="InterPro" id="IPR008909">
    <property type="entry name" value="DALR_anticod-bd"/>
</dbReference>
<dbReference type="Pfam" id="PF05746">
    <property type="entry name" value="DALR_1"/>
    <property type="match status" value="1"/>
</dbReference>
<evidence type="ECO:0000256" key="1">
    <source>
        <dbReference type="ARBA" id="ARBA00005594"/>
    </source>
</evidence>
<dbReference type="PRINTS" id="PR01038">
    <property type="entry name" value="TRNASYNTHARG"/>
</dbReference>
<dbReference type="AlphaFoldDB" id="A0A4S8M2A9"/>
<evidence type="ECO:0000256" key="2">
    <source>
        <dbReference type="ARBA" id="ARBA00012837"/>
    </source>
</evidence>
<dbReference type="InterPro" id="IPR035684">
    <property type="entry name" value="ArgRS_core"/>
</dbReference>
<evidence type="ECO:0000256" key="3">
    <source>
        <dbReference type="ARBA" id="ARBA00022598"/>
    </source>
</evidence>
<dbReference type="FunFam" id="1.10.730.10:FF:000006">
    <property type="entry name" value="Arginyl-tRNA synthetase 2, mitochondrial"/>
    <property type="match status" value="1"/>
</dbReference>
<dbReference type="PROSITE" id="PS00178">
    <property type="entry name" value="AA_TRNA_LIGASE_I"/>
    <property type="match status" value="1"/>
</dbReference>
<dbReference type="CDD" id="cd00671">
    <property type="entry name" value="ArgRS_core"/>
    <property type="match status" value="1"/>
</dbReference>
<keyword evidence="6 10" id="KW-0648">Protein biosynthesis</keyword>
<proteinExistence type="inferred from homology"/>
<dbReference type="OrthoDB" id="68056at2759"/>
<evidence type="ECO:0000256" key="8">
    <source>
        <dbReference type="ARBA" id="ARBA00033033"/>
    </source>
</evidence>